<dbReference type="Proteomes" id="UP000029964">
    <property type="component" value="Unassembled WGS sequence"/>
</dbReference>
<proteinExistence type="predicted"/>
<sequence>MWPDFAGVKTRKLAGLRRVGDVSTLIIPLDTDFVLVPSTPDFVIEYAQFEVVDKFSKNVNSQDLDYGAGTSRLEQASLPLFLQSQPTPFQAPVGNPPHSCPFLEIRARELASPAVRHVYTTASTEWHGYAEKRLQRWAWVELYKLEPAKRPSQSPNGIPLVPGISIPQAFEVSWDYADDQIPEWYREWEQTRVG</sequence>
<accession>A0A086SUT8</accession>
<keyword evidence="2" id="KW-1185">Reference proteome</keyword>
<evidence type="ECO:0000313" key="2">
    <source>
        <dbReference type="Proteomes" id="UP000029964"/>
    </source>
</evidence>
<evidence type="ECO:0000313" key="1">
    <source>
        <dbReference type="EMBL" id="KFH40870.1"/>
    </source>
</evidence>
<organism evidence="1 2">
    <name type="scientific">Hapsidospora chrysogenum (strain ATCC 11550 / CBS 779.69 / DSM 880 / IAM 14645 / JCM 23072 / IMI 49137)</name>
    <name type="common">Acremonium chrysogenum</name>
    <dbReference type="NCBI Taxonomy" id="857340"/>
    <lineage>
        <taxon>Eukaryota</taxon>
        <taxon>Fungi</taxon>
        <taxon>Dikarya</taxon>
        <taxon>Ascomycota</taxon>
        <taxon>Pezizomycotina</taxon>
        <taxon>Sordariomycetes</taxon>
        <taxon>Hypocreomycetidae</taxon>
        <taxon>Hypocreales</taxon>
        <taxon>Bionectriaceae</taxon>
        <taxon>Hapsidospora</taxon>
    </lineage>
</organism>
<gene>
    <name evidence="1" type="ORF">ACRE_084400</name>
</gene>
<dbReference type="AlphaFoldDB" id="A0A086SUT8"/>
<dbReference type="EMBL" id="JPKY01000161">
    <property type="protein sequence ID" value="KFH40870.1"/>
    <property type="molecule type" value="Genomic_DNA"/>
</dbReference>
<reference evidence="2" key="1">
    <citation type="journal article" date="2014" name="Genome Announc.">
        <title>Genome sequence and annotation of Acremonium chrysogenum, producer of the beta-lactam antibiotic cephalosporin C.</title>
        <authorList>
            <person name="Terfehr D."/>
            <person name="Dahlmann T.A."/>
            <person name="Specht T."/>
            <person name="Zadra I."/>
            <person name="Kuernsteiner H."/>
            <person name="Kueck U."/>
        </authorList>
    </citation>
    <scope>NUCLEOTIDE SEQUENCE [LARGE SCALE GENOMIC DNA]</scope>
    <source>
        <strain evidence="2">ATCC 11550 / CBS 779.69 / DSM 880 / IAM 14645 / JCM 23072 / IMI 49137</strain>
    </source>
</reference>
<dbReference type="STRING" id="857340.A0A086SUT8"/>
<comment type="caution">
    <text evidence="1">The sequence shown here is derived from an EMBL/GenBank/DDBJ whole genome shotgun (WGS) entry which is preliminary data.</text>
</comment>
<protein>
    <submittedName>
        <fullName evidence="1">Uncharacterized protein</fullName>
    </submittedName>
</protein>
<dbReference type="OrthoDB" id="10025998at2759"/>
<name>A0A086SUT8_HAPC1</name>
<dbReference type="HOGENOM" id="CLU_1483004_0_0_1"/>